<evidence type="ECO:0000259" key="2">
    <source>
        <dbReference type="Pfam" id="PF04965"/>
    </source>
</evidence>
<dbReference type="EMBL" id="JBAKIA010000001">
    <property type="protein sequence ID" value="MEJ8472473.1"/>
    <property type="molecule type" value="Genomic_DNA"/>
</dbReference>
<dbReference type="RefSeq" id="WP_340271936.1">
    <property type="nucleotide sequence ID" value="NZ_JBAKIA010000001.1"/>
</dbReference>
<dbReference type="NCBIfam" id="TIGR03357">
    <property type="entry name" value="VI_zyme"/>
    <property type="match status" value="1"/>
</dbReference>
<dbReference type="InterPro" id="IPR053176">
    <property type="entry name" value="T6SS_TssE1-like"/>
</dbReference>
<evidence type="ECO:0000256" key="1">
    <source>
        <dbReference type="SAM" id="MobiDB-lite"/>
    </source>
</evidence>
<feature type="region of interest" description="Disordered" evidence="1">
    <location>
        <begin position="1"/>
        <end position="23"/>
    </location>
</feature>
<sequence>MLDERLQPSLLDRLTDDTPGTITERDASNSINIARLRKIILRDLTWLFNTSNMEADHDLEVFPNVAQSVLNYGISDLSGSTNTQNRAQEIQQTVRKAIETFEPRIRRETIEVTMQKQEAGTLISFDIRAEHWAEPVPVDLYLRTALDVTSGEITVSRQG</sequence>
<dbReference type="InterPro" id="IPR017737">
    <property type="entry name" value="TssE1-like"/>
</dbReference>
<protein>
    <submittedName>
        <fullName evidence="3">Type VI secretion system baseplate subunit TssE</fullName>
    </submittedName>
</protein>
<dbReference type="Gene3D" id="3.10.450.40">
    <property type="match status" value="1"/>
</dbReference>
<reference evidence="3 4" key="1">
    <citation type="submission" date="2024-02" db="EMBL/GenBank/DDBJ databases">
        <title>Roseibium algae sp. nov., isolated from marine alga (Grateloupia sp.), showing potential in myo-inositol conversion.</title>
        <authorList>
            <person name="Wang Y."/>
        </authorList>
    </citation>
    <scope>NUCLEOTIDE SEQUENCE [LARGE SCALE GENOMIC DNA]</scope>
    <source>
        <strain evidence="3 4">H3510</strain>
    </source>
</reference>
<dbReference type="InterPro" id="IPR007048">
    <property type="entry name" value="IraD/Gp25-like"/>
</dbReference>
<dbReference type="PANTHER" id="PTHR38595">
    <property type="entry name" value="CYTOPLASMIC PROTEIN-RELATED"/>
    <property type="match status" value="1"/>
</dbReference>
<evidence type="ECO:0000313" key="4">
    <source>
        <dbReference type="Proteomes" id="UP001385499"/>
    </source>
</evidence>
<keyword evidence="4" id="KW-1185">Reference proteome</keyword>
<dbReference type="PANTHER" id="PTHR38595:SF1">
    <property type="entry name" value="TYPE VI SECRETION SYSTEM COMPONENT TSSE1"/>
    <property type="match status" value="1"/>
</dbReference>
<organism evidence="3 4">
    <name type="scientific">Roseibium algae</name>
    <dbReference type="NCBI Taxonomy" id="3123038"/>
    <lineage>
        <taxon>Bacteria</taxon>
        <taxon>Pseudomonadati</taxon>
        <taxon>Pseudomonadota</taxon>
        <taxon>Alphaproteobacteria</taxon>
        <taxon>Hyphomicrobiales</taxon>
        <taxon>Stappiaceae</taxon>
        <taxon>Roseibium</taxon>
    </lineage>
</organism>
<gene>
    <name evidence="3" type="primary">tssE</name>
    <name evidence="3" type="ORF">V6575_00095</name>
</gene>
<evidence type="ECO:0000313" key="3">
    <source>
        <dbReference type="EMBL" id="MEJ8472473.1"/>
    </source>
</evidence>
<name>A0ABU8TE86_9HYPH</name>
<feature type="domain" description="IraD/Gp25-like" evidence="2">
    <location>
        <begin position="35"/>
        <end position="135"/>
    </location>
</feature>
<accession>A0ABU8TE86</accession>
<comment type="caution">
    <text evidence="3">The sequence shown here is derived from an EMBL/GenBank/DDBJ whole genome shotgun (WGS) entry which is preliminary data.</text>
</comment>
<dbReference type="Pfam" id="PF04965">
    <property type="entry name" value="GPW_gp25"/>
    <property type="match status" value="1"/>
</dbReference>
<dbReference type="Proteomes" id="UP001385499">
    <property type="component" value="Unassembled WGS sequence"/>
</dbReference>
<proteinExistence type="predicted"/>
<dbReference type="SUPFAM" id="SSF160719">
    <property type="entry name" value="gpW/gp25-like"/>
    <property type="match status" value="1"/>
</dbReference>